<dbReference type="RefSeq" id="WP_052006873.1">
    <property type="nucleotide sequence ID" value="NZ_AODM01000058.1"/>
</dbReference>
<dbReference type="Gene3D" id="2.40.260.10">
    <property type="entry name" value="Sortase"/>
    <property type="match status" value="1"/>
</dbReference>
<feature type="active site" description="Proton donor/acceptor" evidence="4">
    <location>
        <position position="110"/>
    </location>
</feature>
<gene>
    <name evidence="5" type="ORF">MCOL2_17032</name>
</gene>
<dbReference type="CDD" id="cd06165">
    <property type="entry name" value="Sortase_A"/>
    <property type="match status" value="1"/>
</dbReference>
<evidence type="ECO:0000313" key="6">
    <source>
        <dbReference type="Proteomes" id="UP000019241"/>
    </source>
</evidence>
<evidence type="ECO:0000256" key="2">
    <source>
        <dbReference type="ARBA" id="ARBA00022801"/>
    </source>
</evidence>
<keyword evidence="2" id="KW-0378">Hydrolase</keyword>
<feature type="active site" description="Acyl-thioester intermediate" evidence="4">
    <location>
        <position position="171"/>
    </location>
</feature>
<organism evidence="5 6">
    <name type="scientific">Listeria fleischmannii FSL S10-1203</name>
    <dbReference type="NCBI Taxonomy" id="1265822"/>
    <lineage>
        <taxon>Bacteria</taxon>
        <taxon>Bacillati</taxon>
        <taxon>Bacillota</taxon>
        <taxon>Bacilli</taxon>
        <taxon>Bacillales</taxon>
        <taxon>Listeriaceae</taxon>
        <taxon>Listeria</taxon>
    </lineage>
</organism>
<evidence type="ECO:0000256" key="3">
    <source>
        <dbReference type="ARBA" id="ARBA00022807"/>
    </source>
</evidence>
<dbReference type="SUPFAM" id="SSF63817">
    <property type="entry name" value="Sortase"/>
    <property type="match status" value="1"/>
</dbReference>
<evidence type="ECO:0000313" key="5">
    <source>
        <dbReference type="EMBL" id="EUJ48672.1"/>
    </source>
</evidence>
<name>W7DGB7_9LIST</name>
<dbReference type="EMBL" id="AODM01000058">
    <property type="protein sequence ID" value="EUJ48672.1"/>
    <property type="molecule type" value="Genomic_DNA"/>
</dbReference>
<keyword evidence="3" id="KW-0788">Thiol protease</keyword>
<dbReference type="Pfam" id="PF04203">
    <property type="entry name" value="Sortase"/>
    <property type="match status" value="1"/>
</dbReference>
<sequence length="186" mass="20675">MKDYHSAKVDTQKVAEKVALPITFHPDTQKTAYKATEKVDRPSMKELSAYKDSKAYKQTVQMAIGKITIPKLNLELPILAGTTNNHLKTGVTTYRFNQINGKGNYVLLGHNMGQKHVLFSDLGQLRLGDKIKVQTADATKVYTVTRKQIVPEKQGEVLQNTTDNRLTLVTCDKGTATSNRLVVTAE</sequence>
<reference evidence="5 6" key="1">
    <citation type="submission" date="2012-12" db="EMBL/GenBank/DDBJ databases">
        <title>Novel taxa of Listeriaceae from agricultural environments in the United States.</title>
        <authorList>
            <person name="den Bakker H.C."/>
            <person name="Allred A."/>
            <person name="Warchocki S."/>
            <person name="Wright E.M."/>
            <person name="Burrell A."/>
            <person name="Nightingale K.K."/>
            <person name="Kephart D."/>
            <person name="Wiedmann M."/>
        </authorList>
    </citation>
    <scope>NUCLEOTIDE SEQUENCE [LARGE SCALE GENOMIC DNA]</scope>
    <source>
        <strain evidence="5 6">FSL S10-1203</strain>
    </source>
</reference>
<accession>W7DGB7</accession>
<keyword evidence="1" id="KW-0645">Protease</keyword>
<dbReference type="GO" id="GO:0006508">
    <property type="term" value="P:proteolysis"/>
    <property type="evidence" value="ECO:0007669"/>
    <property type="project" value="UniProtKB-KW"/>
</dbReference>
<dbReference type="PATRIC" id="fig|1265822.4.peg.3461"/>
<dbReference type="GO" id="GO:0008234">
    <property type="term" value="F:cysteine-type peptidase activity"/>
    <property type="evidence" value="ECO:0007669"/>
    <property type="project" value="UniProtKB-KW"/>
</dbReference>
<dbReference type="Proteomes" id="UP000019241">
    <property type="component" value="Unassembled WGS sequence"/>
</dbReference>
<dbReference type="InterPro" id="IPR042007">
    <property type="entry name" value="Sortase_A"/>
</dbReference>
<comment type="caution">
    <text evidence="5">The sequence shown here is derived from an EMBL/GenBank/DDBJ whole genome shotgun (WGS) entry which is preliminary data.</text>
</comment>
<dbReference type="InterPro" id="IPR005754">
    <property type="entry name" value="Sortase"/>
</dbReference>
<evidence type="ECO:0000256" key="4">
    <source>
        <dbReference type="PIRSR" id="PIRSR605754-1"/>
    </source>
</evidence>
<dbReference type="NCBIfam" id="TIGR01076">
    <property type="entry name" value="sortase_fam"/>
    <property type="match status" value="1"/>
</dbReference>
<evidence type="ECO:0000256" key="1">
    <source>
        <dbReference type="ARBA" id="ARBA00022670"/>
    </source>
</evidence>
<dbReference type="InterPro" id="IPR023365">
    <property type="entry name" value="Sortase_dom-sf"/>
</dbReference>
<dbReference type="AlphaFoldDB" id="W7DGB7"/>
<proteinExistence type="predicted"/>
<protein>
    <submittedName>
        <fullName evidence="5">Sortase family protein</fullName>
    </submittedName>
</protein>